<reference evidence="2" key="1">
    <citation type="submission" date="2019-04" db="EMBL/GenBank/DDBJ databases">
        <authorList>
            <consortium name="Pathogen Informatics"/>
        </authorList>
    </citation>
    <scope>NUCLEOTIDE SEQUENCE</scope>
    <source>
        <strain evidence="2">GPSC51</strain>
    </source>
</reference>
<accession>A0A4J2G6V0</accession>
<sequence length="37" mass="4538">MIKDERVLELIEIIKKKKNCRKRAGRNHFLQHKYLTS</sequence>
<evidence type="ECO:0000313" key="2">
    <source>
        <dbReference type="EMBL" id="VNQ86182.1"/>
    </source>
</evidence>
<dbReference type="EMBL" id="CAATHA010000005">
    <property type="protein sequence ID" value="VNP91508.1"/>
    <property type="molecule type" value="Genomic_DNA"/>
</dbReference>
<organism evidence="2">
    <name type="scientific">Streptococcus pneumoniae</name>
    <dbReference type="NCBI Taxonomy" id="1313"/>
    <lineage>
        <taxon>Bacteria</taxon>
        <taxon>Bacillati</taxon>
        <taxon>Bacillota</taxon>
        <taxon>Bacilli</taxon>
        <taxon>Lactobacillales</taxon>
        <taxon>Streptococcaceae</taxon>
        <taxon>Streptococcus</taxon>
    </lineage>
</organism>
<evidence type="ECO:0000313" key="1">
    <source>
        <dbReference type="EMBL" id="VNP91508.1"/>
    </source>
</evidence>
<name>A0A4J2G6V0_STREE</name>
<dbReference type="EMBL" id="CAATIS010000006">
    <property type="protein sequence ID" value="VNQ86182.1"/>
    <property type="molecule type" value="Genomic_DNA"/>
</dbReference>
<gene>
    <name evidence="1" type="ORF">SAMEA3172910_00844</name>
    <name evidence="2" type="ORF">SAMEA3206932_01151</name>
</gene>
<dbReference type="AlphaFoldDB" id="A0A4J2G6V0"/>
<proteinExistence type="predicted"/>
<protein>
    <submittedName>
        <fullName evidence="2">Uncharacterized protein</fullName>
    </submittedName>
</protein>